<dbReference type="Pfam" id="PF19305">
    <property type="entry name" value="MmgE_PrpD_C"/>
    <property type="match status" value="1"/>
</dbReference>
<comment type="similarity">
    <text evidence="1">Belongs to the PrpD family.</text>
</comment>
<dbReference type="Pfam" id="PF03972">
    <property type="entry name" value="MmgE_PrpD_N"/>
    <property type="match status" value="1"/>
</dbReference>
<dbReference type="InterPro" id="IPR005656">
    <property type="entry name" value="MmgE_PrpD"/>
</dbReference>
<evidence type="ECO:0000313" key="4">
    <source>
        <dbReference type="EMBL" id="RZS78055.1"/>
    </source>
</evidence>
<dbReference type="AlphaFoldDB" id="A0A4Q7N7M4"/>
<dbReference type="SUPFAM" id="SSF103378">
    <property type="entry name" value="2-methylcitrate dehydratase PrpD"/>
    <property type="match status" value="1"/>
</dbReference>
<evidence type="ECO:0000256" key="1">
    <source>
        <dbReference type="ARBA" id="ARBA00006174"/>
    </source>
</evidence>
<dbReference type="GO" id="GO:0016829">
    <property type="term" value="F:lyase activity"/>
    <property type="evidence" value="ECO:0007669"/>
    <property type="project" value="InterPro"/>
</dbReference>
<keyword evidence="5" id="KW-1185">Reference proteome</keyword>
<gene>
    <name evidence="4" type="ORF">EV675_4695</name>
</gene>
<name>A0A4Q7N7M4_9BURK</name>
<dbReference type="Proteomes" id="UP000292445">
    <property type="component" value="Unassembled WGS sequence"/>
</dbReference>
<evidence type="ECO:0000313" key="5">
    <source>
        <dbReference type="Proteomes" id="UP000292445"/>
    </source>
</evidence>
<comment type="caution">
    <text evidence="4">The sequence shown here is derived from an EMBL/GenBank/DDBJ whole genome shotgun (WGS) entry which is preliminary data.</text>
</comment>
<feature type="domain" description="MmgE/PrpD N-terminal" evidence="2">
    <location>
        <begin position="9"/>
        <end position="247"/>
    </location>
</feature>
<organism evidence="4 5">
    <name type="scientific">Pigmentiphaga kullae</name>
    <dbReference type="NCBI Taxonomy" id="151784"/>
    <lineage>
        <taxon>Bacteria</taxon>
        <taxon>Pseudomonadati</taxon>
        <taxon>Pseudomonadota</taxon>
        <taxon>Betaproteobacteria</taxon>
        <taxon>Burkholderiales</taxon>
        <taxon>Alcaligenaceae</taxon>
        <taxon>Pigmentiphaga</taxon>
    </lineage>
</organism>
<proteinExistence type="inferred from homology"/>
<dbReference type="Gene3D" id="3.30.1330.120">
    <property type="entry name" value="2-methylcitrate dehydratase PrpD"/>
    <property type="match status" value="1"/>
</dbReference>
<accession>A0A4Q7N7M4</accession>
<reference evidence="4 5" key="1">
    <citation type="submission" date="2019-02" db="EMBL/GenBank/DDBJ databases">
        <title>Genomic Encyclopedia of Type Strains, Phase IV (KMG-IV): sequencing the most valuable type-strain genomes for metagenomic binning, comparative biology and taxonomic classification.</title>
        <authorList>
            <person name="Goeker M."/>
        </authorList>
    </citation>
    <scope>NUCLEOTIDE SEQUENCE [LARGE SCALE GENOMIC DNA]</scope>
    <source>
        <strain evidence="4 5">K24</strain>
    </source>
</reference>
<dbReference type="PANTHER" id="PTHR16943:SF8">
    <property type="entry name" value="2-METHYLCITRATE DEHYDRATASE"/>
    <property type="match status" value="1"/>
</dbReference>
<dbReference type="InterPro" id="IPR045337">
    <property type="entry name" value="MmgE_PrpD_C"/>
</dbReference>
<dbReference type="InterPro" id="IPR042183">
    <property type="entry name" value="MmgE/PrpD_sf_1"/>
</dbReference>
<sequence>MSPDTLTARLASHVIDTPWDALPPAAVLAAKHMALDTLAVAWAGTCAPGIPPVREAIIDEGGKPQSAVWATHAKIPARSAAFLNSAAAAALDFDGMRASERGSVHSDSVVLPAALAVAEQHGATGRELVAALVLGNDIVTRLGAASALPHRGWYQTSIYGIMGAAAAAARLMKLDAEQTMHAFGIAVNQACSTQLPNIERSLVKRYSSAFAAQGGVLAALLAARGITAARQAFEGRFGFYELYQPGEPDRLLEGLGVSYPHVETGVKRFPSCACNHTAIEAALHLSREQPVPPSEIAELEVTISPYVHRLVGAPFDPSSDPQVAAQFSVQYSVAAAMLRGRFGVGDIEPEAVLDPAALELARRVAVHVDEAWGNSRAATVVVRTRAGQRRERHVAHIPGSREAPLAEADRREKALDCLRAGIRPLGAEQAQRLVGRVLGLDGLADAGELLKDLA</sequence>
<evidence type="ECO:0000259" key="2">
    <source>
        <dbReference type="Pfam" id="PF03972"/>
    </source>
</evidence>
<dbReference type="InterPro" id="IPR042188">
    <property type="entry name" value="MmgE/PrpD_sf_2"/>
</dbReference>
<protein>
    <submittedName>
        <fullName evidence="4">2-methylcitrate dehydratase PrpD</fullName>
    </submittedName>
</protein>
<dbReference type="Gene3D" id="1.10.4100.10">
    <property type="entry name" value="2-methylcitrate dehydratase PrpD"/>
    <property type="match status" value="1"/>
</dbReference>
<dbReference type="InterPro" id="IPR036148">
    <property type="entry name" value="MmgE/PrpD_sf"/>
</dbReference>
<dbReference type="EMBL" id="SGXC01000003">
    <property type="protein sequence ID" value="RZS78055.1"/>
    <property type="molecule type" value="Genomic_DNA"/>
</dbReference>
<evidence type="ECO:0000259" key="3">
    <source>
        <dbReference type="Pfam" id="PF19305"/>
    </source>
</evidence>
<dbReference type="InterPro" id="IPR045336">
    <property type="entry name" value="MmgE_PrpD_N"/>
</dbReference>
<dbReference type="OrthoDB" id="8680281at2"/>
<feature type="domain" description="MmgE/PrpD C-terminal" evidence="3">
    <location>
        <begin position="269"/>
        <end position="423"/>
    </location>
</feature>
<dbReference type="PANTHER" id="PTHR16943">
    <property type="entry name" value="2-METHYLCITRATE DEHYDRATASE-RELATED"/>
    <property type="match status" value="1"/>
</dbReference>
<dbReference type="RefSeq" id="WP_130360522.1">
    <property type="nucleotide sequence ID" value="NZ_SGXC01000003.1"/>
</dbReference>